<dbReference type="PANTHER" id="PTHR43536:SF1">
    <property type="entry name" value="MANNOSYLGLYCOPROTEIN ENDO-BETA-MANNOSIDASE"/>
    <property type="match status" value="1"/>
</dbReference>
<dbReference type="PANTHER" id="PTHR43536">
    <property type="entry name" value="MANNOSYLGLYCOPROTEIN ENDO-BETA-MANNOSIDASE"/>
    <property type="match status" value="1"/>
</dbReference>
<accession>A0AAW0KFT7</accession>
<reference evidence="2 3" key="1">
    <citation type="journal article" date="2018" name="Sci. Data">
        <title>The draft genome sequence of cork oak.</title>
        <authorList>
            <person name="Ramos A.M."/>
            <person name="Usie A."/>
            <person name="Barbosa P."/>
            <person name="Barros P.M."/>
            <person name="Capote T."/>
            <person name="Chaves I."/>
            <person name="Simoes F."/>
            <person name="Abreu I."/>
            <person name="Carrasquinho I."/>
            <person name="Faro C."/>
            <person name="Guimaraes J.B."/>
            <person name="Mendonca D."/>
            <person name="Nobrega F."/>
            <person name="Rodrigues L."/>
            <person name="Saibo N.J.M."/>
            <person name="Varela M.C."/>
            <person name="Egas C."/>
            <person name="Matos J."/>
            <person name="Miguel C.M."/>
            <person name="Oliveira M.M."/>
            <person name="Ricardo C.P."/>
            <person name="Goncalves S."/>
        </authorList>
    </citation>
    <scope>NUCLEOTIDE SEQUENCE [LARGE SCALE GENOMIC DNA]</scope>
    <source>
        <strain evidence="3">cv. HL8</strain>
    </source>
</reference>
<sequence>MIIKLYWLTTFNLELCWSARLPINTQVLIWKAQNPWTGISDQLNDHLLHQTAGFYGCNCAAEPIHQVVNATSEELSNIAIEASVWDLEVPIVEIKYPKSKNPKLVYFLLLKLYHTSDYGILSRNFYWLHIFGGDYKLLEPYGMKKITLKIASKVFIKGCRLKMWPRKLTLTD</sequence>
<keyword evidence="1" id="KW-0732">Signal</keyword>
<name>A0AAW0KFT7_QUESU</name>
<protein>
    <submittedName>
        <fullName evidence="2">Mannosylglycoprotein endo-beta-mannosidase</fullName>
    </submittedName>
</protein>
<comment type="caution">
    <text evidence="2">The sequence shown here is derived from an EMBL/GenBank/DDBJ whole genome shotgun (WGS) entry which is preliminary data.</text>
</comment>
<dbReference type="SUPFAM" id="SSF49303">
    <property type="entry name" value="beta-Galactosidase/glucuronidase domain"/>
    <property type="match status" value="1"/>
</dbReference>
<feature type="chain" id="PRO_5043508431" evidence="1">
    <location>
        <begin position="19"/>
        <end position="172"/>
    </location>
</feature>
<evidence type="ECO:0000313" key="3">
    <source>
        <dbReference type="Proteomes" id="UP000237347"/>
    </source>
</evidence>
<organism evidence="2 3">
    <name type="scientific">Quercus suber</name>
    <name type="common">Cork oak</name>
    <dbReference type="NCBI Taxonomy" id="58331"/>
    <lineage>
        <taxon>Eukaryota</taxon>
        <taxon>Viridiplantae</taxon>
        <taxon>Streptophyta</taxon>
        <taxon>Embryophyta</taxon>
        <taxon>Tracheophyta</taxon>
        <taxon>Spermatophyta</taxon>
        <taxon>Magnoliopsida</taxon>
        <taxon>eudicotyledons</taxon>
        <taxon>Gunneridae</taxon>
        <taxon>Pentapetalae</taxon>
        <taxon>rosids</taxon>
        <taxon>fabids</taxon>
        <taxon>Fagales</taxon>
        <taxon>Fagaceae</taxon>
        <taxon>Quercus</taxon>
    </lineage>
</organism>
<dbReference type="InterPro" id="IPR036156">
    <property type="entry name" value="Beta-gal/glucu_dom_sf"/>
</dbReference>
<evidence type="ECO:0000256" key="1">
    <source>
        <dbReference type="SAM" id="SignalP"/>
    </source>
</evidence>
<dbReference type="EMBL" id="PKMF04000330">
    <property type="protein sequence ID" value="KAK7837403.1"/>
    <property type="molecule type" value="Genomic_DNA"/>
</dbReference>
<feature type="signal peptide" evidence="1">
    <location>
        <begin position="1"/>
        <end position="18"/>
    </location>
</feature>
<evidence type="ECO:0000313" key="2">
    <source>
        <dbReference type="EMBL" id="KAK7837403.1"/>
    </source>
</evidence>
<dbReference type="GO" id="GO:0004553">
    <property type="term" value="F:hydrolase activity, hydrolyzing O-glycosyl compounds"/>
    <property type="evidence" value="ECO:0007669"/>
    <property type="project" value="InterPro"/>
</dbReference>
<gene>
    <name evidence="2" type="primary">EBM_10</name>
    <name evidence="2" type="ORF">CFP56_021292</name>
</gene>
<proteinExistence type="predicted"/>
<dbReference type="InterPro" id="IPR043534">
    <property type="entry name" value="EBDG/EBM"/>
</dbReference>
<dbReference type="Proteomes" id="UP000237347">
    <property type="component" value="Unassembled WGS sequence"/>
</dbReference>
<keyword evidence="3" id="KW-1185">Reference proteome</keyword>
<dbReference type="AlphaFoldDB" id="A0AAW0KFT7"/>